<comment type="caution">
    <text evidence="1">The sequence shown here is derived from an EMBL/GenBank/DDBJ whole genome shotgun (WGS) entry which is preliminary data.</text>
</comment>
<name>A0ABW9I630_9ACTN</name>
<organism evidence="1 2">
    <name type="scientific">Streptomyces niveiscabiei</name>
    <dbReference type="NCBI Taxonomy" id="164115"/>
    <lineage>
        <taxon>Bacteria</taxon>
        <taxon>Bacillati</taxon>
        <taxon>Actinomycetota</taxon>
        <taxon>Actinomycetes</taxon>
        <taxon>Kitasatosporales</taxon>
        <taxon>Streptomycetaceae</taxon>
        <taxon>Streptomyces</taxon>
    </lineage>
</organism>
<dbReference type="Proteomes" id="UP001631957">
    <property type="component" value="Unassembled WGS sequence"/>
</dbReference>
<protein>
    <submittedName>
        <fullName evidence="1">Uncharacterized protein</fullName>
    </submittedName>
</protein>
<accession>A0ABW9I630</accession>
<dbReference type="EMBL" id="JBJVNI010000028">
    <property type="protein sequence ID" value="MFM9614682.1"/>
    <property type="molecule type" value="Genomic_DNA"/>
</dbReference>
<keyword evidence="2" id="KW-1185">Reference proteome</keyword>
<proteinExistence type="predicted"/>
<reference evidence="1 2" key="1">
    <citation type="submission" date="2024-12" db="EMBL/GenBank/DDBJ databases">
        <title>Forecasting of Potato common scab and diversities of Pathogenic streptomyces spp. in china.</title>
        <authorList>
            <person name="Handique U."/>
            <person name="Wu J."/>
        </authorList>
    </citation>
    <scope>NUCLEOTIDE SEQUENCE [LARGE SCALE GENOMIC DNA]</scope>
    <source>
        <strain evidence="1 2">ZRIMU1530</strain>
    </source>
</reference>
<evidence type="ECO:0000313" key="1">
    <source>
        <dbReference type="EMBL" id="MFM9614682.1"/>
    </source>
</evidence>
<gene>
    <name evidence="1" type="ORF">ACKI18_39120</name>
</gene>
<evidence type="ECO:0000313" key="2">
    <source>
        <dbReference type="Proteomes" id="UP001631957"/>
    </source>
</evidence>
<sequence length="123" mass="12728">MSAGTNAFGGGGNLGLSSAFSCVADHAYDCASFVICAAASCRTFSRSAVSSARFWAYRDLIAGASGSLCAVYAASRFAWAVGASRGIADWARAMESDAWLSQLEAPLLNSDSRQVALARSEAQ</sequence>
<dbReference type="RefSeq" id="WP_409124230.1">
    <property type="nucleotide sequence ID" value="NZ_JBJVNI010000028.1"/>
</dbReference>